<dbReference type="EMBL" id="JBIVGG010000002">
    <property type="protein sequence ID" value="MFJ4078169.1"/>
    <property type="molecule type" value="Genomic_DNA"/>
</dbReference>
<keyword evidence="10" id="KW-1185">Reference proteome</keyword>
<accession>A0ABW8F806</accession>
<feature type="transmembrane region" description="Helical" evidence="7">
    <location>
        <begin position="30"/>
        <end position="53"/>
    </location>
</feature>
<dbReference type="Gene3D" id="1.10.3720.10">
    <property type="entry name" value="MetI-like"/>
    <property type="match status" value="1"/>
</dbReference>
<proteinExistence type="inferred from homology"/>
<dbReference type="Pfam" id="PF00528">
    <property type="entry name" value="BPD_transp_1"/>
    <property type="match status" value="1"/>
</dbReference>
<evidence type="ECO:0000256" key="2">
    <source>
        <dbReference type="ARBA" id="ARBA00022448"/>
    </source>
</evidence>
<evidence type="ECO:0000259" key="8">
    <source>
        <dbReference type="PROSITE" id="PS50928"/>
    </source>
</evidence>
<keyword evidence="2 7" id="KW-0813">Transport</keyword>
<keyword evidence="3" id="KW-1003">Cell membrane</keyword>
<dbReference type="PANTHER" id="PTHR43744">
    <property type="entry name" value="ABC TRANSPORTER PERMEASE PROTEIN MG189-RELATED-RELATED"/>
    <property type="match status" value="1"/>
</dbReference>
<dbReference type="Proteomes" id="UP001617511">
    <property type="component" value="Unassembled WGS sequence"/>
</dbReference>
<dbReference type="SUPFAM" id="SSF161098">
    <property type="entry name" value="MetI-like"/>
    <property type="match status" value="1"/>
</dbReference>
<evidence type="ECO:0000256" key="5">
    <source>
        <dbReference type="ARBA" id="ARBA00022989"/>
    </source>
</evidence>
<feature type="transmembrane region" description="Helical" evidence="7">
    <location>
        <begin position="202"/>
        <end position="225"/>
    </location>
</feature>
<evidence type="ECO:0000256" key="6">
    <source>
        <dbReference type="ARBA" id="ARBA00023136"/>
    </source>
</evidence>
<sequence>MTQVLDKPLELKAPPSPAERTAHRRALLEWIAVHSLGIAAALFFILPFVFVVLTSLMSDSQALSRDLIPRTWEWDNYRRVFDTPGFLTWWRNTLFYAFLGTALTVISSIPVAYALAKFRFRGRNLALMLVISMMMLPPQVIIIPMYLFWAKQLDLSGSLWPLIIPMAYGDAFSIFLLRQFLTTIPDEYVDAAKVDGCGDLRTLLKVVLPMAKPGVAAVALFQFFYAWNDYFGPQIYASENPGAWTLSYGLESFKGAHHTDWNLTMAATVLVMAPVILVFFFAQKAFVEGVTLTGVKG</sequence>
<dbReference type="PROSITE" id="PS50928">
    <property type="entry name" value="ABC_TM1"/>
    <property type="match status" value="1"/>
</dbReference>
<gene>
    <name evidence="9" type="ORF">ACIP2Z_04360</name>
</gene>
<dbReference type="CDD" id="cd06261">
    <property type="entry name" value="TM_PBP2"/>
    <property type="match status" value="1"/>
</dbReference>
<dbReference type="InterPro" id="IPR000515">
    <property type="entry name" value="MetI-like"/>
</dbReference>
<feature type="transmembrane region" description="Helical" evidence="7">
    <location>
        <begin position="159"/>
        <end position="181"/>
    </location>
</feature>
<keyword evidence="4 7" id="KW-0812">Transmembrane</keyword>
<dbReference type="RefSeq" id="WP_402070160.1">
    <property type="nucleotide sequence ID" value="NZ_JBIVGG010000002.1"/>
</dbReference>
<evidence type="ECO:0000313" key="10">
    <source>
        <dbReference type="Proteomes" id="UP001617511"/>
    </source>
</evidence>
<evidence type="ECO:0000256" key="7">
    <source>
        <dbReference type="RuleBase" id="RU363032"/>
    </source>
</evidence>
<keyword evidence="6 7" id="KW-0472">Membrane</keyword>
<feature type="transmembrane region" description="Helical" evidence="7">
    <location>
        <begin position="127"/>
        <end position="147"/>
    </location>
</feature>
<keyword evidence="5 7" id="KW-1133">Transmembrane helix</keyword>
<evidence type="ECO:0000256" key="4">
    <source>
        <dbReference type="ARBA" id="ARBA00022692"/>
    </source>
</evidence>
<comment type="caution">
    <text evidence="9">The sequence shown here is derived from an EMBL/GenBank/DDBJ whole genome shotgun (WGS) entry which is preliminary data.</text>
</comment>
<protein>
    <submittedName>
        <fullName evidence="9">Carbohydrate ABC transporter permease</fullName>
    </submittedName>
</protein>
<dbReference type="PANTHER" id="PTHR43744:SF12">
    <property type="entry name" value="ABC TRANSPORTER PERMEASE PROTEIN MG189-RELATED"/>
    <property type="match status" value="1"/>
</dbReference>
<name>A0ABW8F806_9ACTN</name>
<feature type="transmembrane region" description="Helical" evidence="7">
    <location>
        <begin position="94"/>
        <end position="115"/>
    </location>
</feature>
<comment type="similarity">
    <text evidence="7">Belongs to the binding-protein-dependent transport system permease family.</text>
</comment>
<comment type="subcellular location">
    <subcellularLocation>
        <location evidence="1 7">Cell membrane</location>
        <topology evidence="1 7">Multi-pass membrane protein</topology>
    </subcellularLocation>
</comment>
<feature type="transmembrane region" description="Helical" evidence="7">
    <location>
        <begin position="261"/>
        <end position="282"/>
    </location>
</feature>
<reference evidence="9 10" key="1">
    <citation type="submission" date="2024-10" db="EMBL/GenBank/DDBJ databases">
        <title>The Natural Products Discovery Center: Release of the First 8490 Sequenced Strains for Exploring Actinobacteria Biosynthetic Diversity.</title>
        <authorList>
            <person name="Kalkreuter E."/>
            <person name="Kautsar S.A."/>
            <person name="Yang D."/>
            <person name="Bader C.D."/>
            <person name="Teijaro C.N."/>
            <person name="Fluegel L."/>
            <person name="Davis C.M."/>
            <person name="Simpson J.R."/>
            <person name="Lauterbach L."/>
            <person name="Steele A.D."/>
            <person name="Gui C."/>
            <person name="Meng S."/>
            <person name="Li G."/>
            <person name="Viehrig K."/>
            <person name="Ye F."/>
            <person name="Su P."/>
            <person name="Kiefer A.F."/>
            <person name="Nichols A."/>
            <person name="Cepeda A.J."/>
            <person name="Yan W."/>
            <person name="Fan B."/>
            <person name="Jiang Y."/>
            <person name="Adhikari A."/>
            <person name="Zheng C.-J."/>
            <person name="Schuster L."/>
            <person name="Cowan T.M."/>
            <person name="Smanski M.J."/>
            <person name="Chevrette M.G."/>
            <person name="De Carvalho L.P.S."/>
            <person name="Shen B."/>
        </authorList>
    </citation>
    <scope>NUCLEOTIDE SEQUENCE [LARGE SCALE GENOMIC DNA]</scope>
    <source>
        <strain evidence="9 10">NPDC089932</strain>
    </source>
</reference>
<organism evidence="9 10">
    <name type="scientific">Streptomyces iakyrus</name>
    <dbReference type="NCBI Taxonomy" id="68219"/>
    <lineage>
        <taxon>Bacteria</taxon>
        <taxon>Bacillati</taxon>
        <taxon>Actinomycetota</taxon>
        <taxon>Actinomycetes</taxon>
        <taxon>Kitasatosporales</taxon>
        <taxon>Streptomycetaceae</taxon>
        <taxon>Streptomyces</taxon>
    </lineage>
</organism>
<evidence type="ECO:0000313" key="9">
    <source>
        <dbReference type="EMBL" id="MFJ4078169.1"/>
    </source>
</evidence>
<evidence type="ECO:0000256" key="1">
    <source>
        <dbReference type="ARBA" id="ARBA00004651"/>
    </source>
</evidence>
<feature type="domain" description="ABC transmembrane type-1" evidence="8">
    <location>
        <begin position="90"/>
        <end position="282"/>
    </location>
</feature>
<dbReference type="InterPro" id="IPR035906">
    <property type="entry name" value="MetI-like_sf"/>
</dbReference>
<evidence type="ECO:0000256" key="3">
    <source>
        <dbReference type="ARBA" id="ARBA00022475"/>
    </source>
</evidence>